<feature type="region of interest" description="Disordered" evidence="1">
    <location>
        <begin position="1"/>
        <end position="22"/>
    </location>
</feature>
<keyword evidence="3" id="KW-1185">Reference proteome</keyword>
<organism evidence="2 3">
    <name type="scientific">Rhodomicrobium udaipurense</name>
    <dbReference type="NCBI Taxonomy" id="1202716"/>
    <lineage>
        <taxon>Bacteria</taxon>
        <taxon>Pseudomonadati</taxon>
        <taxon>Pseudomonadota</taxon>
        <taxon>Alphaproteobacteria</taxon>
        <taxon>Hyphomicrobiales</taxon>
        <taxon>Hyphomicrobiaceae</taxon>
        <taxon>Rhodomicrobium</taxon>
    </lineage>
</organism>
<dbReference type="Proteomes" id="UP000623250">
    <property type="component" value="Unassembled WGS sequence"/>
</dbReference>
<evidence type="ECO:0000313" key="3">
    <source>
        <dbReference type="Proteomes" id="UP000623250"/>
    </source>
</evidence>
<accession>A0A8I1G8F2</accession>
<evidence type="ECO:0000256" key="1">
    <source>
        <dbReference type="SAM" id="MobiDB-lite"/>
    </source>
</evidence>
<dbReference type="AlphaFoldDB" id="A0A8I1G8F2"/>
<evidence type="ECO:0000313" key="2">
    <source>
        <dbReference type="EMBL" id="MBJ7542462.1"/>
    </source>
</evidence>
<dbReference type="RefSeq" id="WP_037232614.1">
    <property type="nucleotide sequence ID" value="NZ_JAEMUK010000006.1"/>
</dbReference>
<dbReference type="InterPro" id="IPR010279">
    <property type="entry name" value="YqjD/ElaB"/>
</dbReference>
<proteinExistence type="predicted"/>
<name>A0A8I1G8F2_9HYPH</name>
<protein>
    <submittedName>
        <fullName evidence="2">DUF883 domain-containing protein</fullName>
    </submittedName>
</protein>
<dbReference type="GO" id="GO:0043022">
    <property type="term" value="F:ribosome binding"/>
    <property type="evidence" value="ECO:0007669"/>
    <property type="project" value="InterPro"/>
</dbReference>
<sequence>MAKESIHEINSTTDYAADKSKNEIDDLRAQVKELTDKYGSYAQDKLSDVKETVQQNIGDVEKQIRDKPVQATLIAAGVGFLVGALLTR</sequence>
<gene>
    <name evidence="2" type="ORF">JDN41_02705</name>
</gene>
<dbReference type="PANTHER" id="PTHR35893:SF3">
    <property type="entry name" value="INNER MEMBRANE PROTEIN"/>
    <property type="match status" value="1"/>
</dbReference>
<comment type="caution">
    <text evidence="2">The sequence shown here is derived from an EMBL/GenBank/DDBJ whole genome shotgun (WGS) entry which is preliminary data.</text>
</comment>
<dbReference type="EMBL" id="JAEMUK010000006">
    <property type="protein sequence ID" value="MBJ7542462.1"/>
    <property type="molecule type" value="Genomic_DNA"/>
</dbReference>
<reference evidence="2 3" key="1">
    <citation type="submission" date="2020-12" db="EMBL/GenBank/DDBJ databases">
        <title>Revised draft genomes of Rhodomicrobium vannielii ATCC 17100 and Rhodomicrobium udaipurense JA643.</title>
        <authorList>
            <person name="Conners E.M."/>
            <person name="Davenport E.J."/>
            <person name="Bose A."/>
        </authorList>
    </citation>
    <scope>NUCLEOTIDE SEQUENCE [LARGE SCALE GENOMIC DNA]</scope>
    <source>
        <strain evidence="2 3">JA643</strain>
    </source>
</reference>
<dbReference type="PANTHER" id="PTHR35893">
    <property type="entry name" value="INNER MEMBRANE PROTEIN-RELATED"/>
    <property type="match status" value="1"/>
</dbReference>